<name>A0A4U5PC52_STECR</name>
<dbReference type="InterPro" id="IPR038050">
    <property type="entry name" value="Neuro_actylchol_rec"/>
</dbReference>
<dbReference type="EMBL" id="AZBU02000002">
    <property type="protein sequence ID" value="TKR93860.1"/>
    <property type="molecule type" value="Genomic_DNA"/>
</dbReference>
<evidence type="ECO:0008006" key="16">
    <source>
        <dbReference type="Google" id="ProtNLM"/>
    </source>
</evidence>
<dbReference type="GO" id="GO:0005886">
    <property type="term" value="C:plasma membrane"/>
    <property type="evidence" value="ECO:0007669"/>
    <property type="project" value="UniProtKB-SubCell"/>
</dbReference>
<dbReference type="GO" id="GO:0005230">
    <property type="term" value="F:extracellular ligand-gated monoatomic ion channel activity"/>
    <property type="evidence" value="ECO:0007669"/>
    <property type="project" value="InterPro"/>
</dbReference>
<dbReference type="FunFam" id="2.70.170.10:FF:000034">
    <property type="entry name" value="Ligand-Gated ion Channel"/>
    <property type="match status" value="1"/>
</dbReference>
<organism evidence="14 15">
    <name type="scientific">Steinernema carpocapsae</name>
    <name type="common">Entomopathogenic nematode</name>
    <dbReference type="NCBI Taxonomy" id="34508"/>
    <lineage>
        <taxon>Eukaryota</taxon>
        <taxon>Metazoa</taxon>
        <taxon>Ecdysozoa</taxon>
        <taxon>Nematoda</taxon>
        <taxon>Chromadorea</taxon>
        <taxon>Rhabditida</taxon>
        <taxon>Tylenchina</taxon>
        <taxon>Panagrolaimomorpha</taxon>
        <taxon>Strongyloidoidea</taxon>
        <taxon>Steinernematidae</taxon>
        <taxon>Steinernema</taxon>
    </lineage>
</organism>
<evidence type="ECO:0000256" key="4">
    <source>
        <dbReference type="ARBA" id="ARBA00022475"/>
    </source>
</evidence>
<comment type="similarity">
    <text evidence="11">Belongs to the ligand-gated ion channel (TC 1.A.9) family.</text>
</comment>
<dbReference type="InterPro" id="IPR006029">
    <property type="entry name" value="Neurotrans-gated_channel_TM"/>
</dbReference>
<dbReference type="OrthoDB" id="442503at2759"/>
<evidence type="ECO:0000256" key="6">
    <source>
        <dbReference type="ARBA" id="ARBA00022729"/>
    </source>
</evidence>
<dbReference type="AlphaFoldDB" id="A0A4U5PC52"/>
<feature type="transmembrane region" description="Helical" evidence="11">
    <location>
        <begin position="296"/>
        <end position="317"/>
    </location>
</feature>
<dbReference type="PANTHER" id="PTHR18945">
    <property type="entry name" value="NEUROTRANSMITTER GATED ION CHANNEL"/>
    <property type="match status" value="1"/>
</dbReference>
<evidence type="ECO:0000256" key="2">
    <source>
        <dbReference type="ARBA" id="ARBA00004236"/>
    </source>
</evidence>
<dbReference type="Proteomes" id="UP000298663">
    <property type="component" value="Unassembled WGS sequence"/>
</dbReference>
<dbReference type="SUPFAM" id="SSF63712">
    <property type="entry name" value="Nicotinic receptor ligand binding domain-like"/>
    <property type="match status" value="1"/>
</dbReference>
<keyword evidence="3 11" id="KW-0813">Transport</keyword>
<evidence type="ECO:0000313" key="15">
    <source>
        <dbReference type="Proteomes" id="UP000298663"/>
    </source>
</evidence>
<evidence type="ECO:0000256" key="9">
    <source>
        <dbReference type="ARBA" id="ARBA00023136"/>
    </source>
</evidence>
<evidence type="ECO:0000256" key="10">
    <source>
        <dbReference type="ARBA" id="ARBA00023303"/>
    </source>
</evidence>
<feature type="transmembrane region" description="Helical" evidence="11">
    <location>
        <begin position="397"/>
        <end position="416"/>
    </location>
</feature>
<dbReference type="CDD" id="cd18990">
    <property type="entry name" value="LGIC_ECD_GABAAR"/>
    <property type="match status" value="1"/>
</dbReference>
<dbReference type="PRINTS" id="PR00252">
    <property type="entry name" value="NRIONCHANNEL"/>
</dbReference>
<dbReference type="Gene3D" id="2.70.170.10">
    <property type="entry name" value="Neurotransmitter-gated ion-channel ligand-binding domain"/>
    <property type="match status" value="1"/>
</dbReference>
<keyword evidence="5 11" id="KW-0812">Transmembrane</keyword>
<dbReference type="InterPro" id="IPR006202">
    <property type="entry name" value="Neur_chan_lig-bd"/>
</dbReference>
<accession>A0A4U5PC52</accession>
<reference evidence="14 15" key="2">
    <citation type="journal article" date="2019" name="G3 (Bethesda)">
        <title>Hybrid Assembly of the Genome of the Entomopathogenic Nematode Steinernema carpocapsae Identifies the X-Chromosome.</title>
        <authorList>
            <person name="Serra L."/>
            <person name="Macchietto M."/>
            <person name="Macias-Munoz A."/>
            <person name="McGill C.J."/>
            <person name="Rodriguez I.M."/>
            <person name="Rodriguez B."/>
            <person name="Murad R."/>
            <person name="Mortazavi A."/>
        </authorList>
    </citation>
    <scope>NUCLEOTIDE SEQUENCE [LARGE SCALE GENOMIC DNA]</scope>
    <source>
        <strain evidence="14 15">ALL</strain>
    </source>
</reference>
<dbReference type="Pfam" id="PF02932">
    <property type="entry name" value="Neur_chan_memb"/>
    <property type="match status" value="1"/>
</dbReference>
<keyword evidence="4" id="KW-1003">Cell membrane</keyword>
<feature type="domain" description="Neurotransmitter-gated ion-channel ligand-binding" evidence="12">
    <location>
        <begin position="26"/>
        <end position="230"/>
    </location>
</feature>
<feature type="transmembrane region" description="Helical" evidence="11">
    <location>
        <begin position="260"/>
        <end position="276"/>
    </location>
</feature>
<comment type="caution">
    <text evidence="14">The sequence shown here is derived from an EMBL/GenBank/DDBJ whole genome shotgun (WGS) entry which is preliminary data.</text>
</comment>
<keyword evidence="6 11" id="KW-0732">Signal</keyword>
<dbReference type="GO" id="GO:0004888">
    <property type="term" value="F:transmembrane signaling receptor activity"/>
    <property type="evidence" value="ECO:0007669"/>
    <property type="project" value="InterPro"/>
</dbReference>
<keyword evidence="8 11" id="KW-0406">Ion transport</keyword>
<evidence type="ECO:0000313" key="14">
    <source>
        <dbReference type="EMBL" id="TKR93860.1"/>
    </source>
</evidence>
<dbReference type="InterPro" id="IPR006028">
    <property type="entry name" value="GABAA/Glycine_rcpt"/>
</dbReference>
<keyword evidence="7 11" id="KW-1133">Transmembrane helix</keyword>
<protein>
    <recommendedName>
        <fullName evidence="16">Neurotransmitter-gated ion-channel ligand-binding domain-containing protein</fullName>
    </recommendedName>
</protein>
<dbReference type="Gene3D" id="1.20.58.390">
    <property type="entry name" value="Neurotransmitter-gated ion-channel transmembrane domain"/>
    <property type="match status" value="1"/>
</dbReference>
<evidence type="ECO:0000256" key="7">
    <source>
        <dbReference type="ARBA" id="ARBA00022989"/>
    </source>
</evidence>
<keyword evidence="15" id="KW-1185">Reference proteome</keyword>
<evidence type="ECO:0000256" key="11">
    <source>
        <dbReference type="RuleBase" id="RU000687"/>
    </source>
</evidence>
<dbReference type="PROSITE" id="PS00236">
    <property type="entry name" value="NEUROTR_ION_CHANNEL"/>
    <property type="match status" value="1"/>
</dbReference>
<gene>
    <name evidence="14" type="ORF">L596_008237</name>
</gene>
<proteinExistence type="inferred from homology"/>
<dbReference type="InterPro" id="IPR018000">
    <property type="entry name" value="Neurotransmitter_ion_chnl_CS"/>
</dbReference>
<evidence type="ECO:0000256" key="1">
    <source>
        <dbReference type="ARBA" id="ARBA00004141"/>
    </source>
</evidence>
<evidence type="ECO:0000259" key="13">
    <source>
        <dbReference type="Pfam" id="PF02932"/>
    </source>
</evidence>
<keyword evidence="10 11" id="KW-0407">Ion channel</keyword>
<dbReference type="PRINTS" id="PR00253">
    <property type="entry name" value="GABAARECEPTR"/>
</dbReference>
<feature type="signal peptide" evidence="11">
    <location>
        <begin position="1"/>
        <end position="19"/>
    </location>
</feature>
<dbReference type="SUPFAM" id="SSF90112">
    <property type="entry name" value="Neurotransmitter-gated ion-channel transmembrane pore"/>
    <property type="match status" value="1"/>
</dbReference>
<dbReference type="InterPro" id="IPR036734">
    <property type="entry name" value="Neur_chan_lig-bd_sf"/>
</dbReference>
<evidence type="ECO:0000256" key="5">
    <source>
        <dbReference type="ARBA" id="ARBA00022692"/>
    </source>
</evidence>
<feature type="chain" id="PRO_5022271046" description="Neurotransmitter-gated ion-channel ligand-binding domain-containing protein" evidence="11">
    <location>
        <begin position="20"/>
        <end position="420"/>
    </location>
</feature>
<feature type="domain" description="Neurotransmitter-gated ion-channel transmembrane" evidence="13">
    <location>
        <begin position="238"/>
        <end position="369"/>
    </location>
</feature>
<dbReference type="InterPro" id="IPR036719">
    <property type="entry name" value="Neuro-gated_channel_TM_sf"/>
</dbReference>
<evidence type="ECO:0000259" key="12">
    <source>
        <dbReference type="Pfam" id="PF02931"/>
    </source>
</evidence>
<evidence type="ECO:0000256" key="8">
    <source>
        <dbReference type="ARBA" id="ARBA00023065"/>
    </source>
</evidence>
<feature type="transmembrane region" description="Helical" evidence="11">
    <location>
        <begin position="231"/>
        <end position="253"/>
    </location>
</feature>
<dbReference type="InterPro" id="IPR006201">
    <property type="entry name" value="Neur_channel"/>
</dbReference>
<reference evidence="14 15" key="1">
    <citation type="journal article" date="2015" name="Genome Biol.">
        <title>Comparative genomics of Steinernema reveals deeply conserved gene regulatory networks.</title>
        <authorList>
            <person name="Dillman A.R."/>
            <person name="Macchietto M."/>
            <person name="Porter C.F."/>
            <person name="Rogers A."/>
            <person name="Williams B."/>
            <person name="Antoshechkin I."/>
            <person name="Lee M.M."/>
            <person name="Goodwin Z."/>
            <person name="Lu X."/>
            <person name="Lewis E.E."/>
            <person name="Goodrich-Blair H."/>
            <person name="Stock S.P."/>
            <person name="Adams B.J."/>
            <person name="Sternberg P.W."/>
            <person name="Mortazavi A."/>
        </authorList>
    </citation>
    <scope>NUCLEOTIDE SEQUENCE [LARGE SCALE GENOMIC DNA]</scope>
    <source>
        <strain evidence="14 15">ALL</strain>
    </source>
</reference>
<comment type="subcellular location">
    <subcellularLocation>
        <location evidence="2">Cell membrane</location>
    </subcellularLocation>
    <subcellularLocation>
        <location evidence="1">Membrane</location>
        <topology evidence="1">Multi-pass membrane protein</topology>
    </subcellularLocation>
</comment>
<dbReference type="CDD" id="cd19049">
    <property type="entry name" value="LGIC_TM_anion"/>
    <property type="match status" value="1"/>
</dbReference>
<sequence length="420" mass="48520">MPPWLLFGLLPVFVSTSSCHHHIDPQELIRLIIANYSRSQLPEPRPVPVQVEVTVQDVAELSVLSNSFTADIWFSAVWNDRRLAFAHLDRCRANLSFDDAFEKLIWSPNVCLVNTKTSIVHSSPRANVLLMLMPNGTVFLNYRVRVQAPCDMDLTDFPMDVQKCFLQFESYSYNTATVTIDWMTHAVTVSRKSIHLPDFVIGKINHFRHTEIYKAGEWYRLTVEMEFRRRYGFYVLQMYVPTCVAVSISWLSFSIDLNALPARIVLGVNSLMALTFQFGNIMKALPPVSYVKAIDIWMFTCVAFIFASLLELAIIAYQDKKLQMRSIKLHTTVSALFMLAHNYHDPQTDESPECKVRRRKQVTFEENEAESHNAFRESLVEAEELKVFEFGSTVDKYSFACFPLGFLLFNLCYWTFYLTK</sequence>
<dbReference type="Pfam" id="PF02931">
    <property type="entry name" value="Neur_chan_LBD"/>
    <property type="match status" value="1"/>
</dbReference>
<evidence type="ECO:0000256" key="3">
    <source>
        <dbReference type="ARBA" id="ARBA00022448"/>
    </source>
</evidence>
<keyword evidence="9 11" id="KW-0472">Membrane</keyword>
<dbReference type="STRING" id="34508.A0A4U5PC52"/>